<evidence type="ECO:0000256" key="8">
    <source>
        <dbReference type="HAMAP-Rule" id="MF_00181"/>
    </source>
</evidence>
<protein>
    <recommendedName>
        <fullName evidence="8">Probable cytosol aminopeptidase</fullName>
        <ecNumber evidence="8">3.4.11.1</ecNumber>
    </recommendedName>
    <alternativeName>
        <fullName evidence="8">Leucine aminopeptidase</fullName>
        <shortName evidence="8">LAP</shortName>
        <ecNumber evidence="8">3.4.11.10</ecNumber>
    </alternativeName>
    <alternativeName>
        <fullName evidence="8">Leucyl aminopeptidase</fullName>
    </alternativeName>
</protein>
<dbReference type="InterPro" id="IPR023042">
    <property type="entry name" value="Peptidase_M17_leu_NH2_pept"/>
</dbReference>
<sequence length="544" mass="56694">MAGSQASTTEASEAGASKPAKATSATSSGSRARRDGMLPPVPGSLPDVRLATAAGRGVPRVVLAGSTAQQTSTGSAGEQPAWYGPEAAALPADWLAELRPRGKAGELHRMPLAGGGPNWLLGVGAGTPEDWRSAAAALIRGVDADAERERDAGRRVARVLAIALPAELDTAALTAFVHGLRLGGYRYLVSGDRKDQPTREIRLVASEPSAQWQGALAEAIAQSSATALARDLANSPSNVKNPDWMARLASKVAEGTPGLRAEIRDEHWLTEHRFGGMLAVGGGSASPPRLIELSWRPRGARGHLVLVGKGITFDTGGISVKPADGMHLMRTDMAGGAAVVAALRAIAELRLPVRVTGLVPCAENLISGGAYRPGDVVRQYGGTTTEITNTDAEGRLVLADALAYAVRRHKPDALIDVATLTGAMKVSLGLRTGGLFSNTDELAEELTRAGASVGESWWRMPLLADSAEAVRGELGDVRQCPPGPGGITAALFLREFTDGLPWAHLDIAGPARAEKTYADVVAGATGFAARTLIEFVSRRSDGRR</sequence>
<evidence type="ECO:0000256" key="3">
    <source>
        <dbReference type="ARBA" id="ARBA00009528"/>
    </source>
</evidence>
<feature type="active site" evidence="8">
    <location>
        <position position="395"/>
    </location>
</feature>
<keyword evidence="6 8" id="KW-0378">Hydrolase</keyword>
<dbReference type="Gene3D" id="3.40.220.10">
    <property type="entry name" value="Leucine Aminopeptidase, subunit E, domain 1"/>
    <property type="match status" value="1"/>
</dbReference>
<keyword evidence="8" id="KW-0479">Metal-binding</keyword>
<comment type="catalytic activity">
    <reaction evidence="1 8">
        <text>Release of an N-terminal amino acid, Xaa-|-Yaa-, in which Xaa is preferably Leu, but may be other amino acids including Pro although not Arg or Lys, and Yaa may be Pro. Amino acid amides and methyl esters are also readily hydrolyzed, but rates on arylamides are exceedingly low.</text>
        <dbReference type="EC" id="3.4.11.1"/>
    </reaction>
</comment>
<dbReference type="PRINTS" id="PR00481">
    <property type="entry name" value="LAMNOPPTDASE"/>
</dbReference>
<keyword evidence="4 8" id="KW-0031">Aminopeptidase</keyword>
<dbReference type="Gene3D" id="3.40.630.10">
    <property type="entry name" value="Zn peptidases"/>
    <property type="match status" value="1"/>
</dbReference>
<dbReference type="AlphaFoldDB" id="A0A4R2R2I9"/>
<comment type="subcellular location">
    <subcellularLocation>
        <location evidence="8">Cytoplasm</location>
    </subcellularLocation>
</comment>
<dbReference type="InterPro" id="IPR000819">
    <property type="entry name" value="Peptidase_M17_C"/>
</dbReference>
<keyword evidence="8" id="KW-0963">Cytoplasm</keyword>
<comment type="catalytic activity">
    <reaction evidence="2 8">
        <text>Release of an N-terminal amino acid, preferentially leucine, but not glutamic or aspartic acids.</text>
        <dbReference type="EC" id="3.4.11.10"/>
    </reaction>
</comment>
<proteinExistence type="inferred from homology"/>
<evidence type="ECO:0000313" key="12">
    <source>
        <dbReference type="Proteomes" id="UP000294911"/>
    </source>
</evidence>
<evidence type="ECO:0000259" key="10">
    <source>
        <dbReference type="PROSITE" id="PS00631"/>
    </source>
</evidence>
<dbReference type="InterPro" id="IPR011356">
    <property type="entry name" value="Leucine_aapep/pepB"/>
</dbReference>
<keyword evidence="12" id="KW-1185">Reference proteome</keyword>
<reference evidence="11 12" key="1">
    <citation type="submission" date="2019-03" db="EMBL/GenBank/DDBJ databases">
        <title>Genomic Encyclopedia of Type Strains, Phase IV (KMG-IV): sequencing the most valuable type-strain genomes for metagenomic binning, comparative biology and taxonomic classification.</title>
        <authorList>
            <person name="Goeker M."/>
        </authorList>
    </citation>
    <scope>NUCLEOTIDE SEQUENCE [LARGE SCALE GENOMIC DNA]</scope>
    <source>
        <strain evidence="11 12">DSM 45765</strain>
    </source>
</reference>
<feature type="domain" description="Cytosol aminopeptidase" evidence="10">
    <location>
        <begin position="389"/>
        <end position="396"/>
    </location>
</feature>
<dbReference type="Pfam" id="PF00883">
    <property type="entry name" value="Peptidase_M17"/>
    <property type="match status" value="1"/>
</dbReference>
<feature type="binding site" evidence="8">
    <location>
        <position position="391"/>
    </location>
    <ligand>
        <name>Mn(2+)</name>
        <dbReference type="ChEBI" id="CHEBI:29035"/>
        <label>1</label>
    </ligand>
</feature>
<dbReference type="EMBL" id="SLXQ01000001">
    <property type="protein sequence ID" value="TCP56227.1"/>
    <property type="molecule type" value="Genomic_DNA"/>
</dbReference>
<feature type="binding site" evidence="8">
    <location>
        <position position="393"/>
    </location>
    <ligand>
        <name>Mn(2+)</name>
        <dbReference type="ChEBI" id="CHEBI:29035"/>
        <label>1</label>
    </ligand>
</feature>
<evidence type="ECO:0000256" key="7">
    <source>
        <dbReference type="ARBA" id="ARBA00049972"/>
    </source>
</evidence>
<evidence type="ECO:0000256" key="2">
    <source>
        <dbReference type="ARBA" id="ARBA00000967"/>
    </source>
</evidence>
<name>A0A4R2R2I9_9PSEU</name>
<keyword evidence="5 8" id="KW-0645">Protease</keyword>
<feature type="binding site" evidence="8">
    <location>
        <position position="314"/>
    </location>
    <ligand>
        <name>Mn(2+)</name>
        <dbReference type="ChEBI" id="CHEBI:29035"/>
        <label>2</label>
    </ligand>
</feature>
<feature type="binding site" evidence="8">
    <location>
        <position position="309"/>
    </location>
    <ligand>
        <name>Mn(2+)</name>
        <dbReference type="ChEBI" id="CHEBI:29035"/>
        <label>2</label>
    </ligand>
</feature>
<evidence type="ECO:0000256" key="6">
    <source>
        <dbReference type="ARBA" id="ARBA00022801"/>
    </source>
</evidence>
<feature type="compositionally biased region" description="Low complexity" evidence="9">
    <location>
        <begin position="1"/>
        <end position="30"/>
    </location>
</feature>
<feature type="active site" evidence="8">
    <location>
        <position position="321"/>
    </location>
</feature>
<feature type="binding site" evidence="8">
    <location>
        <position position="332"/>
    </location>
    <ligand>
        <name>Mn(2+)</name>
        <dbReference type="ChEBI" id="CHEBI:29035"/>
        <label>2</label>
    </ligand>
</feature>
<feature type="binding site" evidence="8">
    <location>
        <position position="314"/>
    </location>
    <ligand>
        <name>Mn(2+)</name>
        <dbReference type="ChEBI" id="CHEBI:29035"/>
        <label>1</label>
    </ligand>
</feature>
<dbReference type="InterPro" id="IPR043472">
    <property type="entry name" value="Macro_dom-like"/>
</dbReference>
<dbReference type="SUPFAM" id="SSF53187">
    <property type="entry name" value="Zn-dependent exopeptidases"/>
    <property type="match status" value="1"/>
</dbReference>
<evidence type="ECO:0000256" key="5">
    <source>
        <dbReference type="ARBA" id="ARBA00022670"/>
    </source>
</evidence>
<evidence type="ECO:0000313" key="11">
    <source>
        <dbReference type="EMBL" id="TCP56227.1"/>
    </source>
</evidence>
<organism evidence="11 12">
    <name type="scientific">Tamaricihabitans halophyticus</name>
    <dbReference type="NCBI Taxonomy" id="1262583"/>
    <lineage>
        <taxon>Bacteria</taxon>
        <taxon>Bacillati</taxon>
        <taxon>Actinomycetota</taxon>
        <taxon>Actinomycetes</taxon>
        <taxon>Pseudonocardiales</taxon>
        <taxon>Pseudonocardiaceae</taxon>
        <taxon>Tamaricihabitans</taxon>
    </lineage>
</organism>
<dbReference type="EC" id="3.4.11.10" evidence="8"/>
<dbReference type="SUPFAM" id="SSF52949">
    <property type="entry name" value="Macro domain-like"/>
    <property type="match status" value="1"/>
</dbReference>
<dbReference type="EC" id="3.4.11.1" evidence="8"/>
<dbReference type="PANTHER" id="PTHR11963:SF23">
    <property type="entry name" value="CYTOSOL AMINOPEPTIDASE"/>
    <property type="match status" value="1"/>
</dbReference>
<dbReference type="GO" id="GO:0005737">
    <property type="term" value="C:cytoplasm"/>
    <property type="evidence" value="ECO:0007669"/>
    <property type="project" value="UniProtKB-SubCell"/>
</dbReference>
<dbReference type="GO" id="GO:0070006">
    <property type="term" value="F:metalloaminopeptidase activity"/>
    <property type="evidence" value="ECO:0007669"/>
    <property type="project" value="InterPro"/>
</dbReference>
<dbReference type="GO" id="GO:0030145">
    <property type="term" value="F:manganese ion binding"/>
    <property type="evidence" value="ECO:0007669"/>
    <property type="project" value="UniProtKB-UniRule"/>
</dbReference>
<feature type="binding site" evidence="8">
    <location>
        <position position="393"/>
    </location>
    <ligand>
        <name>Mn(2+)</name>
        <dbReference type="ChEBI" id="CHEBI:29035"/>
        <label>2</label>
    </ligand>
</feature>
<dbReference type="GO" id="GO:0006508">
    <property type="term" value="P:proteolysis"/>
    <property type="evidence" value="ECO:0007669"/>
    <property type="project" value="UniProtKB-KW"/>
</dbReference>
<accession>A0A4R2R2I9</accession>
<comment type="cofactor">
    <cofactor evidence="8">
        <name>Mn(2+)</name>
        <dbReference type="ChEBI" id="CHEBI:29035"/>
    </cofactor>
    <text evidence="8">Binds 2 manganese ions per subunit.</text>
</comment>
<evidence type="ECO:0000256" key="1">
    <source>
        <dbReference type="ARBA" id="ARBA00000135"/>
    </source>
</evidence>
<feature type="region of interest" description="Disordered" evidence="9">
    <location>
        <begin position="1"/>
        <end position="48"/>
    </location>
</feature>
<dbReference type="HAMAP" id="MF_00181">
    <property type="entry name" value="Cytosol_peptidase_M17"/>
    <property type="match status" value="1"/>
</dbReference>
<comment type="caution">
    <text evidence="11">The sequence shown here is derived from an EMBL/GenBank/DDBJ whole genome shotgun (WGS) entry which is preliminary data.</text>
</comment>
<evidence type="ECO:0000256" key="9">
    <source>
        <dbReference type="SAM" id="MobiDB-lite"/>
    </source>
</evidence>
<dbReference type="CDD" id="cd00433">
    <property type="entry name" value="Peptidase_M17"/>
    <property type="match status" value="1"/>
</dbReference>
<dbReference type="PROSITE" id="PS00631">
    <property type="entry name" value="CYTOSOL_AP"/>
    <property type="match status" value="1"/>
</dbReference>
<dbReference type="Proteomes" id="UP000294911">
    <property type="component" value="Unassembled WGS sequence"/>
</dbReference>
<evidence type="ECO:0000256" key="4">
    <source>
        <dbReference type="ARBA" id="ARBA00022438"/>
    </source>
</evidence>
<comment type="function">
    <text evidence="7 8">Presumably involved in the processing and regular turnover of intracellular proteins. Catalyzes the removal of unsubstituted N-terminal amino acids from various peptides.</text>
</comment>
<gene>
    <name evidence="8" type="primary">pepA</name>
    <name evidence="11" type="ORF">EV191_101167</name>
</gene>
<keyword evidence="8" id="KW-0464">Manganese</keyword>
<dbReference type="PANTHER" id="PTHR11963">
    <property type="entry name" value="LEUCINE AMINOPEPTIDASE-RELATED"/>
    <property type="match status" value="1"/>
</dbReference>
<comment type="similarity">
    <text evidence="3 8">Belongs to the peptidase M17 family.</text>
</comment>